<evidence type="ECO:0000313" key="24">
    <source>
        <dbReference type="EMBL" id="MEK0083301.1"/>
    </source>
</evidence>
<evidence type="ECO:0000256" key="18">
    <source>
        <dbReference type="ARBA" id="ARBA00047808"/>
    </source>
</evidence>
<dbReference type="EC" id="6.3.2.12" evidence="5"/>
<keyword evidence="8 21" id="KW-0436">Ligase</keyword>
<dbReference type="PROSITE" id="PS01012">
    <property type="entry name" value="FOLYLPOLYGLU_SYNT_2"/>
    <property type="match status" value="1"/>
</dbReference>
<evidence type="ECO:0000256" key="12">
    <source>
        <dbReference type="ARBA" id="ARBA00022842"/>
    </source>
</evidence>
<name>A0ABU8XQ11_9PROT</name>
<dbReference type="Gene3D" id="3.40.1190.10">
    <property type="entry name" value="Mur-like, catalytic domain"/>
    <property type="match status" value="1"/>
</dbReference>
<evidence type="ECO:0000256" key="19">
    <source>
        <dbReference type="ARBA" id="ARBA00049035"/>
    </source>
</evidence>
<evidence type="ECO:0000256" key="14">
    <source>
        <dbReference type="ARBA" id="ARBA00030048"/>
    </source>
</evidence>
<comment type="pathway">
    <text evidence="3">Cofactor biosynthesis; tetrahydrofolylpolyglutamate biosynthesis.</text>
</comment>
<proteinExistence type="inferred from homology"/>
<feature type="domain" description="Mur ligase C-terminal" evidence="22">
    <location>
        <begin position="306"/>
        <end position="418"/>
    </location>
</feature>
<evidence type="ECO:0000256" key="21">
    <source>
        <dbReference type="PIRNR" id="PIRNR001563"/>
    </source>
</evidence>
<evidence type="ECO:0000259" key="22">
    <source>
        <dbReference type="Pfam" id="PF02875"/>
    </source>
</evidence>
<dbReference type="Gene3D" id="3.90.190.20">
    <property type="entry name" value="Mur ligase, C-terminal domain"/>
    <property type="match status" value="1"/>
</dbReference>
<keyword evidence="25" id="KW-1185">Reference proteome</keyword>
<evidence type="ECO:0000256" key="7">
    <source>
        <dbReference type="ARBA" id="ARBA00019357"/>
    </source>
</evidence>
<protein>
    <recommendedName>
        <fullName evidence="7">Dihydrofolate synthase/folylpolyglutamate synthase</fullName>
        <ecNumber evidence="5">6.3.2.12</ecNumber>
        <ecNumber evidence="6">6.3.2.17</ecNumber>
    </recommendedName>
    <alternativeName>
        <fullName evidence="16">Folylpoly-gamma-glutamate synthetase-dihydrofolate synthetase</fullName>
    </alternativeName>
    <alternativeName>
        <fullName evidence="14">Folylpolyglutamate synthetase</fullName>
    </alternativeName>
    <alternativeName>
        <fullName evidence="15">Tetrahydrofolylpolyglutamate synthase</fullName>
    </alternativeName>
</protein>
<comment type="catalytic activity">
    <reaction evidence="17">
        <text>(6S)-5,6,7,8-tetrahydrofolyl-(gamma-L-Glu)(n) + L-glutamate + ATP = (6S)-5,6,7,8-tetrahydrofolyl-(gamma-L-Glu)(n+1) + ADP + phosphate + H(+)</text>
        <dbReference type="Rhea" id="RHEA:10580"/>
        <dbReference type="Rhea" id="RHEA-COMP:14738"/>
        <dbReference type="Rhea" id="RHEA-COMP:14740"/>
        <dbReference type="ChEBI" id="CHEBI:15378"/>
        <dbReference type="ChEBI" id="CHEBI:29985"/>
        <dbReference type="ChEBI" id="CHEBI:30616"/>
        <dbReference type="ChEBI" id="CHEBI:43474"/>
        <dbReference type="ChEBI" id="CHEBI:141005"/>
        <dbReference type="ChEBI" id="CHEBI:456216"/>
        <dbReference type="EC" id="6.3.2.17"/>
    </reaction>
</comment>
<dbReference type="PANTHER" id="PTHR11136:SF0">
    <property type="entry name" value="DIHYDROFOLATE SYNTHETASE-RELATED"/>
    <property type="match status" value="1"/>
</dbReference>
<comment type="caution">
    <text evidence="24">The sequence shown here is derived from an EMBL/GenBank/DDBJ whole genome shotgun (WGS) entry which is preliminary data.</text>
</comment>
<dbReference type="RefSeq" id="WP_418159144.1">
    <property type="nucleotide sequence ID" value="NZ_JBBLZC010000007.1"/>
</dbReference>
<comment type="pathway">
    <text evidence="2">Cofactor biosynthesis; tetrahydrofolate biosynthesis; 7,8-dihydrofolate from 2-amino-4-hydroxy-6-hydroxymethyl-7,8-dihydropteridine diphosphate and 4-aminobenzoate: step 2/2.</text>
</comment>
<evidence type="ECO:0000256" key="20">
    <source>
        <dbReference type="ARBA" id="ARBA00049161"/>
    </source>
</evidence>
<keyword evidence="11 21" id="KW-0067">ATP-binding</keyword>
<dbReference type="Proteomes" id="UP001375743">
    <property type="component" value="Unassembled WGS sequence"/>
</dbReference>
<keyword evidence="12" id="KW-0460">Magnesium</keyword>
<comment type="catalytic activity">
    <reaction evidence="18">
        <text>10-formyltetrahydrofolyl-(gamma-L-Glu)(n) + L-glutamate + ATP = 10-formyltetrahydrofolyl-(gamma-L-Glu)(n+1) + ADP + phosphate + H(+)</text>
        <dbReference type="Rhea" id="RHEA:51904"/>
        <dbReference type="Rhea" id="RHEA-COMP:13088"/>
        <dbReference type="Rhea" id="RHEA-COMP:14300"/>
        <dbReference type="ChEBI" id="CHEBI:15378"/>
        <dbReference type="ChEBI" id="CHEBI:29985"/>
        <dbReference type="ChEBI" id="CHEBI:30616"/>
        <dbReference type="ChEBI" id="CHEBI:43474"/>
        <dbReference type="ChEBI" id="CHEBI:134413"/>
        <dbReference type="ChEBI" id="CHEBI:456216"/>
        <dbReference type="EC" id="6.3.2.17"/>
    </reaction>
</comment>
<keyword evidence="13" id="KW-0289">Folate biosynthesis</keyword>
<evidence type="ECO:0000256" key="8">
    <source>
        <dbReference type="ARBA" id="ARBA00022598"/>
    </source>
</evidence>
<dbReference type="SUPFAM" id="SSF53244">
    <property type="entry name" value="MurD-like peptide ligases, peptide-binding domain"/>
    <property type="match status" value="1"/>
</dbReference>
<evidence type="ECO:0000256" key="5">
    <source>
        <dbReference type="ARBA" id="ARBA00013023"/>
    </source>
</evidence>
<evidence type="ECO:0000259" key="23">
    <source>
        <dbReference type="Pfam" id="PF08245"/>
    </source>
</evidence>
<gene>
    <name evidence="24" type="ORF">U1T56_09055</name>
</gene>
<evidence type="ECO:0000256" key="10">
    <source>
        <dbReference type="ARBA" id="ARBA00022741"/>
    </source>
</evidence>
<dbReference type="NCBIfam" id="TIGR01499">
    <property type="entry name" value="folC"/>
    <property type="match status" value="1"/>
</dbReference>
<evidence type="ECO:0000256" key="4">
    <source>
        <dbReference type="ARBA" id="ARBA00008276"/>
    </source>
</evidence>
<dbReference type="GO" id="GO:0016874">
    <property type="term" value="F:ligase activity"/>
    <property type="evidence" value="ECO:0007669"/>
    <property type="project" value="UniProtKB-KW"/>
</dbReference>
<evidence type="ECO:0000313" key="25">
    <source>
        <dbReference type="Proteomes" id="UP001375743"/>
    </source>
</evidence>
<dbReference type="PANTHER" id="PTHR11136">
    <property type="entry name" value="FOLYLPOLYGLUTAMATE SYNTHASE-RELATED"/>
    <property type="match status" value="1"/>
</dbReference>
<dbReference type="PIRSF" id="PIRSF001563">
    <property type="entry name" value="Folylpolyglu_synth"/>
    <property type="match status" value="1"/>
</dbReference>
<evidence type="ECO:0000256" key="16">
    <source>
        <dbReference type="ARBA" id="ARBA00032510"/>
    </source>
</evidence>
<dbReference type="InterPro" id="IPR036565">
    <property type="entry name" value="Mur-like_cat_sf"/>
</dbReference>
<accession>A0ABU8XQ11</accession>
<dbReference type="Pfam" id="PF08245">
    <property type="entry name" value="Mur_ligase_M"/>
    <property type="match status" value="1"/>
</dbReference>
<keyword evidence="9" id="KW-0479">Metal-binding</keyword>
<evidence type="ECO:0000256" key="17">
    <source>
        <dbReference type="ARBA" id="ARBA00047493"/>
    </source>
</evidence>
<dbReference type="EMBL" id="JBBLZC010000007">
    <property type="protein sequence ID" value="MEK0083301.1"/>
    <property type="molecule type" value="Genomic_DNA"/>
</dbReference>
<evidence type="ECO:0000256" key="9">
    <source>
        <dbReference type="ARBA" id="ARBA00022723"/>
    </source>
</evidence>
<evidence type="ECO:0000256" key="6">
    <source>
        <dbReference type="ARBA" id="ARBA00013025"/>
    </source>
</evidence>
<dbReference type="SUPFAM" id="SSF53623">
    <property type="entry name" value="MurD-like peptide ligases, catalytic domain"/>
    <property type="match status" value="1"/>
</dbReference>
<dbReference type="InterPro" id="IPR004101">
    <property type="entry name" value="Mur_ligase_C"/>
</dbReference>
<dbReference type="InterPro" id="IPR001645">
    <property type="entry name" value="Folylpolyglutamate_synth"/>
</dbReference>
<evidence type="ECO:0000256" key="15">
    <source>
        <dbReference type="ARBA" id="ARBA00030592"/>
    </source>
</evidence>
<comment type="similarity">
    <text evidence="4 21">Belongs to the folylpolyglutamate synthase family.</text>
</comment>
<comment type="function">
    <text evidence="1">Functions in two distinct reactions of the de novo folate biosynthetic pathway. Catalyzes the addition of a glutamate residue to dihydropteroate (7,8-dihydropteroate or H2Pte) to form dihydrofolate (7,8-dihydrofolate monoglutamate or H2Pte-Glu). Also catalyzes successive additions of L-glutamate to tetrahydrofolate or 10-formyltetrahydrofolate or 5,10-methylenetetrahydrofolate, leading to folylpolyglutamate derivatives.</text>
</comment>
<evidence type="ECO:0000256" key="2">
    <source>
        <dbReference type="ARBA" id="ARBA00004799"/>
    </source>
</evidence>
<reference evidence="24 25" key="1">
    <citation type="submission" date="2024-01" db="EMBL/GenBank/DDBJ databases">
        <title>Multi-omics insights into the function and evolution of sodium benzoate biodegradation pathways in Benzoatithermus flavus gen. nov., sp. nov. from hot spring.</title>
        <authorList>
            <person name="Hu C.-J."/>
            <person name="Li W.-J."/>
        </authorList>
    </citation>
    <scope>NUCLEOTIDE SEQUENCE [LARGE SCALE GENOMIC DNA]</scope>
    <source>
        <strain evidence="24 25">SYSU G07066</strain>
    </source>
</reference>
<dbReference type="InterPro" id="IPR018109">
    <property type="entry name" value="Folylpolyglutamate_synth_CS"/>
</dbReference>
<keyword evidence="10 21" id="KW-0547">Nucleotide-binding</keyword>
<comment type="catalytic activity">
    <reaction evidence="20">
        <text>7,8-dihydropteroate + L-glutamate + ATP = 7,8-dihydrofolate + ADP + phosphate + H(+)</text>
        <dbReference type="Rhea" id="RHEA:23584"/>
        <dbReference type="ChEBI" id="CHEBI:15378"/>
        <dbReference type="ChEBI" id="CHEBI:17839"/>
        <dbReference type="ChEBI" id="CHEBI:29985"/>
        <dbReference type="ChEBI" id="CHEBI:30616"/>
        <dbReference type="ChEBI" id="CHEBI:43474"/>
        <dbReference type="ChEBI" id="CHEBI:57451"/>
        <dbReference type="ChEBI" id="CHEBI:456216"/>
        <dbReference type="EC" id="6.3.2.12"/>
    </reaction>
</comment>
<dbReference type="Pfam" id="PF02875">
    <property type="entry name" value="Mur_ligase_C"/>
    <property type="match status" value="1"/>
</dbReference>
<evidence type="ECO:0000256" key="11">
    <source>
        <dbReference type="ARBA" id="ARBA00022840"/>
    </source>
</evidence>
<evidence type="ECO:0000256" key="13">
    <source>
        <dbReference type="ARBA" id="ARBA00022909"/>
    </source>
</evidence>
<dbReference type="InterPro" id="IPR013221">
    <property type="entry name" value="Mur_ligase_cen"/>
</dbReference>
<dbReference type="EC" id="6.3.2.17" evidence="6"/>
<sequence length="430" mass="45750">MTSFASDLILARLHQLHPKSIDLSLGRVERLLKALGNPEQRLPPVVHIAGTNGKGSTLAMLAAMLQAAGWRVDRYISPHLVRFNERILKRGAPLDEARLAACLERCEAANAGAPITFFEITTAAAFLAFVEDPADWVLLETGLGGRLDATNVVARPRLTLISPVSMDHESYLGDTLGKIAFEKAGILKPGVMAVIGRQQPEAMAVIAARAAEIGAPLLVHGRDWNAREEDGRLVVEVRGRRLDLPRPALAGVHQIENAGLATVAALELAEAGIDEAAIAEGLRRAQWPARLQRLQHGPMVDLLPAGTRLWLDGGHNPAAGRVLAETLSGEARHRPLHLVVGMLSTKDLEQFLAPLAPIAASMRFVPIPDEPLGRDPSASAGTAKALGARAGVAASPLDAVRAIAAEERPPYDVLICGSLYLAGTVLRSHG</sequence>
<evidence type="ECO:0000256" key="1">
    <source>
        <dbReference type="ARBA" id="ARBA00002714"/>
    </source>
</evidence>
<feature type="domain" description="Mur ligase central" evidence="23">
    <location>
        <begin position="48"/>
        <end position="265"/>
    </location>
</feature>
<evidence type="ECO:0000256" key="3">
    <source>
        <dbReference type="ARBA" id="ARBA00005150"/>
    </source>
</evidence>
<organism evidence="24 25">
    <name type="scientific">Benzoatithermus flavus</name>
    <dbReference type="NCBI Taxonomy" id="3108223"/>
    <lineage>
        <taxon>Bacteria</taxon>
        <taxon>Pseudomonadati</taxon>
        <taxon>Pseudomonadota</taxon>
        <taxon>Alphaproteobacteria</taxon>
        <taxon>Geminicoccales</taxon>
        <taxon>Geminicoccaceae</taxon>
        <taxon>Benzoatithermus</taxon>
    </lineage>
</organism>
<dbReference type="InterPro" id="IPR036615">
    <property type="entry name" value="Mur_ligase_C_dom_sf"/>
</dbReference>
<comment type="catalytic activity">
    <reaction evidence="19">
        <text>(6R)-5,10-methylenetetrahydrofolyl-(gamma-L-Glu)(n) + L-glutamate + ATP = (6R)-5,10-methylenetetrahydrofolyl-(gamma-L-Glu)(n+1) + ADP + phosphate + H(+)</text>
        <dbReference type="Rhea" id="RHEA:51912"/>
        <dbReference type="Rhea" id="RHEA-COMP:13257"/>
        <dbReference type="Rhea" id="RHEA-COMP:13258"/>
        <dbReference type="ChEBI" id="CHEBI:15378"/>
        <dbReference type="ChEBI" id="CHEBI:29985"/>
        <dbReference type="ChEBI" id="CHEBI:30616"/>
        <dbReference type="ChEBI" id="CHEBI:43474"/>
        <dbReference type="ChEBI" id="CHEBI:136572"/>
        <dbReference type="ChEBI" id="CHEBI:456216"/>
        <dbReference type="EC" id="6.3.2.17"/>
    </reaction>
</comment>